<keyword evidence="2 5" id="KW-0812">Transmembrane</keyword>
<dbReference type="GO" id="GO:0030150">
    <property type="term" value="P:protein import into mitochondrial matrix"/>
    <property type="evidence" value="ECO:0007669"/>
    <property type="project" value="TreeGrafter"/>
</dbReference>
<evidence type="ECO:0000256" key="3">
    <source>
        <dbReference type="ARBA" id="ARBA00022989"/>
    </source>
</evidence>
<dbReference type="KEGG" id="clec:106666916"/>
<dbReference type="GO" id="GO:0005744">
    <property type="term" value="C:TIM23 mitochondrial import inner membrane translocase complex"/>
    <property type="evidence" value="ECO:0007669"/>
    <property type="project" value="TreeGrafter"/>
</dbReference>
<dbReference type="OMA" id="HTSIDKE"/>
<dbReference type="Proteomes" id="UP000494040">
    <property type="component" value="Unassembled WGS sequence"/>
</dbReference>
<evidence type="ECO:0000313" key="7">
    <source>
        <dbReference type="Proteomes" id="UP000494040"/>
    </source>
</evidence>
<dbReference type="PANTHER" id="PTHR15371:SF0">
    <property type="entry name" value="SD19278P"/>
    <property type="match status" value="1"/>
</dbReference>
<keyword evidence="7" id="KW-1185">Reference proteome</keyword>
<name>A0A8I6TEN1_CIMLE</name>
<dbReference type="PANTHER" id="PTHR15371">
    <property type="entry name" value="TIM23"/>
    <property type="match status" value="1"/>
</dbReference>
<sequence length="189" mass="20832">MDTNNYPPAELIKSPYLDMGFVPDSNKYIYLEGDRPVRGRMEHCFFEIGTAVFIGGAIGGLRGLLQGNELARGYPPKLYRVVLFNQIVKSSTLGNTMGVLALLFSGSGIIISELRKKEDPFNNIAAATMTGILFQSYGGRRKMTIGGVAGFFIGSLLTLWTQRRVITSYLSRKIPTSISVHTSIDKEEN</sequence>
<reference evidence="6" key="1">
    <citation type="submission" date="2022-01" db="UniProtKB">
        <authorList>
            <consortium name="EnsemblMetazoa"/>
        </authorList>
    </citation>
    <scope>IDENTIFICATION</scope>
</reference>
<feature type="transmembrane region" description="Helical" evidence="5">
    <location>
        <begin position="93"/>
        <end position="114"/>
    </location>
</feature>
<keyword evidence="3 5" id="KW-1133">Transmembrane helix</keyword>
<accession>A0A8I6TEN1</accession>
<dbReference type="InterPro" id="IPR045238">
    <property type="entry name" value="Tim23-like"/>
</dbReference>
<keyword evidence="4 5" id="KW-0472">Membrane</keyword>
<dbReference type="GO" id="GO:0008320">
    <property type="term" value="F:protein transmembrane transporter activity"/>
    <property type="evidence" value="ECO:0007669"/>
    <property type="project" value="TreeGrafter"/>
</dbReference>
<dbReference type="Pfam" id="PF02466">
    <property type="entry name" value="Tim17"/>
    <property type="match status" value="1"/>
</dbReference>
<protein>
    <recommendedName>
        <fullName evidence="8">Mitochondrial import inner membrane translocase subunit TIM23</fullName>
    </recommendedName>
</protein>
<dbReference type="GeneID" id="106666916"/>
<dbReference type="EnsemblMetazoa" id="XM_014394457.1">
    <property type="protein sequence ID" value="XP_014249943.1"/>
    <property type="gene ID" value="LOC106666916"/>
</dbReference>
<evidence type="ECO:0000256" key="4">
    <source>
        <dbReference type="ARBA" id="ARBA00023136"/>
    </source>
</evidence>
<evidence type="ECO:0008006" key="8">
    <source>
        <dbReference type="Google" id="ProtNLM"/>
    </source>
</evidence>
<evidence type="ECO:0000256" key="5">
    <source>
        <dbReference type="SAM" id="Phobius"/>
    </source>
</evidence>
<evidence type="ECO:0000256" key="2">
    <source>
        <dbReference type="ARBA" id="ARBA00022692"/>
    </source>
</evidence>
<dbReference type="RefSeq" id="XP_014249943.1">
    <property type="nucleotide sequence ID" value="XM_014394457.1"/>
</dbReference>
<organism evidence="6 7">
    <name type="scientific">Cimex lectularius</name>
    <name type="common">Bed bug</name>
    <name type="synonym">Acanthia lectularia</name>
    <dbReference type="NCBI Taxonomy" id="79782"/>
    <lineage>
        <taxon>Eukaryota</taxon>
        <taxon>Metazoa</taxon>
        <taxon>Ecdysozoa</taxon>
        <taxon>Arthropoda</taxon>
        <taxon>Hexapoda</taxon>
        <taxon>Insecta</taxon>
        <taxon>Pterygota</taxon>
        <taxon>Neoptera</taxon>
        <taxon>Paraneoptera</taxon>
        <taxon>Hemiptera</taxon>
        <taxon>Heteroptera</taxon>
        <taxon>Panheteroptera</taxon>
        <taxon>Cimicomorpha</taxon>
        <taxon>Cimicidae</taxon>
        <taxon>Cimex</taxon>
    </lineage>
</organism>
<evidence type="ECO:0000313" key="6">
    <source>
        <dbReference type="EnsemblMetazoa" id="XP_014249943.1"/>
    </source>
</evidence>
<feature type="transmembrane region" description="Helical" evidence="5">
    <location>
        <begin position="44"/>
        <end position="65"/>
    </location>
</feature>
<dbReference type="AlphaFoldDB" id="A0A8I6TEN1"/>
<feature type="transmembrane region" description="Helical" evidence="5">
    <location>
        <begin position="143"/>
        <end position="161"/>
    </location>
</feature>
<comment type="subcellular location">
    <subcellularLocation>
        <location evidence="1">Membrane</location>
        <topology evidence="1">Multi-pass membrane protein</topology>
    </subcellularLocation>
</comment>
<dbReference type="OrthoDB" id="6604752at2759"/>
<evidence type="ECO:0000256" key="1">
    <source>
        <dbReference type="ARBA" id="ARBA00004141"/>
    </source>
</evidence>
<feature type="transmembrane region" description="Helical" evidence="5">
    <location>
        <begin position="121"/>
        <end position="137"/>
    </location>
</feature>
<proteinExistence type="predicted"/>